<dbReference type="EMBL" id="BARS01035603">
    <property type="protein sequence ID" value="GAG20417.1"/>
    <property type="molecule type" value="Genomic_DNA"/>
</dbReference>
<sequence>VNGVTTPSGYLYLIISILGIILRKLLDEKFYIVLDGVVLKNGEENALNFLIVIKNSKDELFENYYYMYLYYFLKYFKEVPEQYFGKLLAGRERVYQIALDEYSSAKENLVDLMYYFYKKCNLLGNFSPLLDFLNFVCSRVEDSVFPKLDIIRKEFLRNFDYTDEKKNALLRIFDFIDFKSTLYSTFQANNLPSQKSQFNLFLLYTKYYFGSGSLEALEVSDLLFLPDDFKAKLNDYNSKTENVINSNTIGEVQEFLDT</sequence>
<proteinExistence type="predicted"/>
<protein>
    <submittedName>
        <fullName evidence="1">Uncharacterized protein</fullName>
    </submittedName>
</protein>
<organism evidence="1">
    <name type="scientific">marine sediment metagenome</name>
    <dbReference type="NCBI Taxonomy" id="412755"/>
    <lineage>
        <taxon>unclassified sequences</taxon>
        <taxon>metagenomes</taxon>
        <taxon>ecological metagenomes</taxon>
    </lineage>
</organism>
<feature type="non-terminal residue" evidence="1">
    <location>
        <position position="258"/>
    </location>
</feature>
<reference evidence="1" key="1">
    <citation type="journal article" date="2014" name="Front. Microbiol.">
        <title>High frequency of phylogenetically diverse reductive dehalogenase-homologous genes in deep subseafloor sedimentary metagenomes.</title>
        <authorList>
            <person name="Kawai M."/>
            <person name="Futagami T."/>
            <person name="Toyoda A."/>
            <person name="Takaki Y."/>
            <person name="Nishi S."/>
            <person name="Hori S."/>
            <person name="Arai W."/>
            <person name="Tsubouchi T."/>
            <person name="Morono Y."/>
            <person name="Uchiyama I."/>
            <person name="Ito T."/>
            <person name="Fujiyama A."/>
            <person name="Inagaki F."/>
            <person name="Takami H."/>
        </authorList>
    </citation>
    <scope>NUCLEOTIDE SEQUENCE</scope>
    <source>
        <strain evidence="1">Expedition CK06-06</strain>
    </source>
</reference>
<name>X0WB30_9ZZZZ</name>
<gene>
    <name evidence="1" type="ORF">S01H1_54840</name>
</gene>
<dbReference type="AlphaFoldDB" id="X0WB30"/>
<feature type="non-terminal residue" evidence="1">
    <location>
        <position position="1"/>
    </location>
</feature>
<accession>X0WB30</accession>
<comment type="caution">
    <text evidence="1">The sequence shown here is derived from an EMBL/GenBank/DDBJ whole genome shotgun (WGS) entry which is preliminary data.</text>
</comment>
<evidence type="ECO:0000313" key="1">
    <source>
        <dbReference type="EMBL" id="GAG20417.1"/>
    </source>
</evidence>